<organism evidence="1 2">
    <name type="scientific">Mucilaginibacter achroorhodeus</name>
    <dbReference type="NCBI Taxonomy" id="2599294"/>
    <lineage>
        <taxon>Bacteria</taxon>
        <taxon>Pseudomonadati</taxon>
        <taxon>Bacteroidota</taxon>
        <taxon>Sphingobacteriia</taxon>
        <taxon>Sphingobacteriales</taxon>
        <taxon>Sphingobacteriaceae</taxon>
        <taxon>Mucilaginibacter</taxon>
    </lineage>
</organism>
<dbReference type="OrthoDB" id="799964at2"/>
<reference evidence="1 2" key="1">
    <citation type="submission" date="2019-07" db="EMBL/GenBank/DDBJ databases">
        <authorList>
            <person name="Kim J."/>
        </authorList>
    </citation>
    <scope>NUCLEOTIDE SEQUENCE [LARGE SCALE GENOMIC DNA]</scope>
    <source>
        <strain evidence="1 2">MJ1a</strain>
    </source>
</reference>
<evidence type="ECO:0000313" key="1">
    <source>
        <dbReference type="EMBL" id="TWR26191.1"/>
    </source>
</evidence>
<keyword evidence="2" id="KW-1185">Reference proteome</keyword>
<gene>
    <name evidence="1" type="ORF">FPZ42_11225</name>
</gene>
<evidence type="ECO:0000313" key="2">
    <source>
        <dbReference type="Proteomes" id="UP000318010"/>
    </source>
</evidence>
<sequence>MNLNERNPQLGFHSADGAIVPLAELNVNSLPYIGLTSVQLYHLLEQKISREHYEECALIRDELSRRTVKIKQKRQP</sequence>
<comment type="caution">
    <text evidence="1">The sequence shown here is derived from an EMBL/GenBank/DDBJ whole genome shotgun (WGS) entry which is preliminary data.</text>
</comment>
<dbReference type="AlphaFoldDB" id="A0A563U4C6"/>
<accession>A0A563U4C6</accession>
<dbReference type="EMBL" id="VOEI01000003">
    <property type="protein sequence ID" value="TWR26191.1"/>
    <property type="molecule type" value="Genomic_DNA"/>
</dbReference>
<name>A0A563U4C6_9SPHI</name>
<dbReference type="RefSeq" id="WP_146271378.1">
    <property type="nucleotide sequence ID" value="NZ_VOEI01000003.1"/>
</dbReference>
<proteinExistence type="predicted"/>
<dbReference type="Proteomes" id="UP000318010">
    <property type="component" value="Unassembled WGS sequence"/>
</dbReference>
<protein>
    <submittedName>
        <fullName evidence="1">Oligoendopeptidase F family protein</fullName>
    </submittedName>
</protein>